<evidence type="ECO:0000313" key="2">
    <source>
        <dbReference type="Proteomes" id="UP000176303"/>
    </source>
</evidence>
<accession>A0A1F7U5D3</accession>
<name>A0A1F7U5D3_9BACT</name>
<dbReference type="STRING" id="1802391.A3D72_01655"/>
<dbReference type="AlphaFoldDB" id="A0A1F7U5D3"/>
<dbReference type="EMBL" id="MGDZ01000030">
    <property type="protein sequence ID" value="OGL73480.1"/>
    <property type="molecule type" value="Genomic_DNA"/>
</dbReference>
<protein>
    <submittedName>
        <fullName evidence="1">Uncharacterized protein</fullName>
    </submittedName>
</protein>
<dbReference type="Proteomes" id="UP000176303">
    <property type="component" value="Unassembled WGS sequence"/>
</dbReference>
<organism evidence="1 2">
    <name type="scientific">Candidatus Uhrbacteria bacterium RIFCSPHIGHO2_02_FULL_57_19</name>
    <dbReference type="NCBI Taxonomy" id="1802391"/>
    <lineage>
        <taxon>Bacteria</taxon>
        <taxon>Candidatus Uhriibacteriota</taxon>
    </lineage>
</organism>
<evidence type="ECO:0000313" key="1">
    <source>
        <dbReference type="EMBL" id="OGL73480.1"/>
    </source>
</evidence>
<comment type="caution">
    <text evidence="1">The sequence shown here is derived from an EMBL/GenBank/DDBJ whole genome shotgun (WGS) entry which is preliminary data.</text>
</comment>
<proteinExistence type="predicted"/>
<gene>
    <name evidence="1" type="ORF">A3D72_01655</name>
</gene>
<sequence>MTIHQSLTAGRWQTLSFAEQMANVGSEVGRAGKWQGKDERLFLGAVARALELLDLTIADPRWQRRRTELERARELMNDAVSGGIVYRTTFEDLERYFMPFAIAARSGR</sequence>
<reference evidence="1 2" key="1">
    <citation type="journal article" date="2016" name="Nat. Commun.">
        <title>Thousands of microbial genomes shed light on interconnected biogeochemical processes in an aquifer system.</title>
        <authorList>
            <person name="Anantharaman K."/>
            <person name="Brown C.T."/>
            <person name="Hug L.A."/>
            <person name="Sharon I."/>
            <person name="Castelle C.J."/>
            <person name="Probst A.J."/>
            <person name="Thomas B.C."/>
            <person name="Singh A."/>
            <person name="Wilkins M.J."/>
            <person name="Karaoz U."/>
            <person name="Brodie E.L."/>
            <person name="Williams K.H."/>
            <person name="Hubbard S.S."/>
            <person name="Banfield J.F."/>
        </authorList>
    </citation>
    <scope>NUCLEOTIDE SEQUENCE [LARGE SCALE GENOMIC DNA]</scope>
</reference>